<accession>A0A6B9FKS1</accession>
<name>A0A6B9FKS1_9HYPH</name>
<reference evidence="1 2" key="2">
    <citation type="journal article" date="2013" name="Genome Announc.">
        <title>Draft Genome Sequence of Methylobacterium mesophilicum Strain SR1.6/6, Isolated from Citrus sinensis.</title>
        <authorList>
            <person name="Marinho Almeida D."/>
            <person name="Dini-Andreote F."/>
            <person name="Camargo Neves A.A."/>
            <person name="Juca Ramos R.T."/>
            <person name="Andreote F.D."/>
            <person name="Carneiro A.R."/>
            <person name="Oliveira de Souza Lima A."/>
            <person name="Caracciolo Gomes de Sa P.H."/>
            <person name="Ribeiro Barbosa M.S."/>
            <person name="Araujo W.L."/>
            <person name="Silva A."/>
        </authorList>
    </citation>
    <scope>NUCLEOTIDE SEQUENCE [LARGE SCALE GENOMIC DNA]</scope>
    <source>
        <strain evidence="1 2">SR1.6/6</strain>
    </source>
</reference>
<dbReference type="Proteomes" id="UP000012488">
    <property type="component" value="Chromosome"/>
</dbReference>
<gene>
    <name evidence="1" type="ORF">MMSR116_15895</name>
</gene>
<dbReference type="AlphaFoldDB" id="A0A6B9FKS1"/>
<organism evidence="1 2">
    <name type="scientific">Methylobacterium mesophilicum SR1.6/6</name>
    <dbReference type="NCBI Taxonomy" id="908290"/>
    <lineage>
        <taxon>Bacteria</taxon>
        <taxon>Pseudomonadati</taxon>
        <taxon>Pseudomonadota</taxon>
        <taxon>Alphaproteobacteria</taxon>
        <taxon>Hyphomicrobiales</taxon>
        <taxon>Methylobacteriaceae</taxon>
        <taxon>Methylobacterium</taxon>
    </lineage>
</organism>
<protein>
    <submittedName>
        <fullName evidence="1">Uncharacterized protein</fullName>
    </submittedName>
</protein>
<evidence type="ECO:0000313" key="2">
    <source>
        <dbReference type="Proteomes" id="UP000012488"/>
    </source>
</evidence>
<evidence type="ECO:0000313" key="1">
    <source>
        <dbReference type="EMBL" id="QGY03201.1"/>
    </source>
</evidence>
<sequence>MLLRLDREGLLVSPKPWEMRTVRSLRERGLIRLRLSSRDSEGLWFISAKGRRAIAPAGPVVGDGHPPAASPT</sequence>
<dbReference type="EMBL" id="CP043538">
    <property type="protein sequence ID" value="QGY03201.1"/>
    <property type="molecule type" value="Genomic_DNA"/>
</dbReference>
<dbReference type="KEGG" id="mmes:MMSR116_15895"/>
<reference evidence="1 2" key="1">
    <citation type="journal article" date="2012" name="Genet. Mol. Biol.">
        <title>Analysis of 16S rRNA and mxaF genes revealing insights into Methylobacterium niche-specific plant association.</title>
        <authorList>
            <person name="Dourado M.N."/>
            <person name="Andreote F.D."/>
            <person name="Dini-Andreote F."/>
            <person name="Conti R."/>
            <person name="Araujo J.M."/>
            <person name="Araujo W.L."/>
        </authorList>
    </citation>
    <scope>NUCLEOTIDE SEQUENCE [LARGE SCALE GENOMIC DNA]</scope>
    <source>
        <strain evidence="1 2">SR1.6/6</strain>
    </source>
</reference>
<proteinExistence type="predicted"/>